<evidence type="ECO:0000256" key="1">
    <source>
        <dbReference type="SAM" id="SignalP"/>
    </source>
</evidence>
<comment type="caution">
    <text evidence="2">The sequence shown here is derived from an EMBL/GenBank/DDBJ whole genome shotgun (WGS) entry which is preliminary data.</text>
</comment>
<keyword evidence="3" id="KW-1185">Reference proteome</keyword>
<dbReference type="PROSITE" id="PS51257">
    <property type="entry name" value="PROKAR_LIPOPROTEIN"/>
    <property type="match status" value="1"/>
</dbReference>
<dbReference type="RefSeq" id="WP_301130439.1">
    <property type="nucleotide sequence ID" value="NZ_JAUHPV010000014.1"/>
</dbReference>
<protein>
    <recommendedName>
        <fullName evidence="4">DUF4377 domain-containing protein</fullName>
    </recommendedName>
</protein>
<evidence type="ECO:0000313" key="2">
    <source>
        <dbReference type="EMBL" id="MDN4474213.1"/>
    </source>
</evidence>
<reference evidence="2" key="1">
    <citation type="submission" date="2023-06" db="EMBL/GenBank/DDBJ databases">
        <title>SYSU T00b26.</title>
        <authorList>
            <person name="Gao L."/>
            <person name="Fang B.-Z."/>
            <person name="Li W.-J."/>
        </authorList>
    </citation>
    <scope>NUCLEOTIDE SEQUENCE</scope>
    <source>
        <strain evidence="2">SYSU T00b26</strain>
    </source>
</reference>
<name>A0ABT8G520_9MICO</name>
<evidence type="ECO:0000313" key="3">
    <source>
        <dbReference type="Proteomes" id="UP001172738"/>
    </source>
</evidence>
<feature type="signal peptide" evidence="1">
    <location>
        <begin position="1"/>
        <end position="26"/>
    </location>
</feature>
<accession>A0ABT8G520</accession>
<evidence type="ECO:0008006" key="4">
    <source>
        <dbReference type="Google" id="ProtNLM"/>
    </source>
</evidence>
<feature type="chain" id="PRO_5046313234" description="DUF4377 domain-containing protein" evidence="1">
    <location>
        <begin position="27"/>
        <end position="139"/>
    </location>
</feature>
<keyword evidence="1" id="KW-0732">Signal</keyword>
<sequence length="139" mass="14961">MTLRHIARRSASFSVLVVGLMAGGCAAPTADPVQMVAADPDEWVVVMFEDTDDQFDSGLMDALLDTEMAADAALAEAGAGWIDGNDVGDYSYELYFVGDDATEMWLLLDPIFADAPVAWTRVELRESLEDPSPEVLAQG</sequence>
<dbReference type="Proteomes" id="UP001172738">
    <property type="component" value="Unassembled WGS sequence"/>
</dbReference>
<proteinExistence type="predicted"/>
<organism evidence="2 3">
    <name type="scientific">Demequina zhanjiangensis</name>
    <dbReference type="NCBI Taxonomy" id="3051659"/>
    <lineage>
        <taxon>Bacteria</taxon>
        <taxon>Bacillati</taxon>
        <taxon>Actinomycetota</taxon>
        <taxon>Actinomycetes</taxon>
        <taxon>Micrococcales</taxon>
        <taxon>Demequinaceae</taxon>
        <taxon>Demequina</taxon>
    </lineage>
</organism>
<dbReference type="EMBL" id="JAUHPV010000014">
    <property type="protein sequence ID" value="MDN4474213.1"/>
    <property type="molecule type" value="Genomic_DNA"/>
</dbReference>
<gene>
    <name evidence="2" type="ORF">QQX04_14525</name>
</gene>